<protein>
    <submittedName>
        <fullName evidence="2">Uncharacterized protein</fullName>
    </submittedName>
</protein>
<dbReference type="Pfam" id="PF00400">
    <property type="entry name" value="WD40"/>
    <property type="match status" value="4"/>
</dbReference>
<dbReference type="InterPro" id="IPR036322">
    <property type="entry name" value="WD40_repeat_dom_sf"/>
</dbReference>
<organism evidence="2">
    <name type="scientific">Graphocephala atropunctata</name>
    <dbReference type="NCBI Taxonomy" id="36148"/>
    <lineage>
        <taxon>Eukaryota</taxon>
        <taxon>Metazoa</taxon>
        <taxon>Ecdysozoa</taxon>
        <taxon>Arthropoda</taxon>
        <taxon>Hexapoda</taxon>
        <taxon>Insecta</taxon>
        <taxon>Pterygota</taxon>
        <taxon>Neoptera</taxon>
        <taxon>Paraneoptera</taxon>
        <taxon>Hemiptera</taxon>
        <taxon>Auchenorrhyncha</taxon>
        <taxon>Membracoidea</taxon>
        <taxon>Cicadellidae</taxon>
        <taxon>Cicadellinae</taxon>
        <taxon>Cicadellini</taxon>
        <taxon>Graphocephala</taxon>
    </lineage>
</organism>
<accession>A0A1B6MP67</accession>
<gene>
    <name evidence="2" type="ORF">g.8770</name>
</gene>
<evidence type="ECO:0000313" key="2">
    <source>
        <dbReference type="EMBL" id="JAT37747.1"/>
    </source>
</evidence>
<dbReference type="PROSITE" id="PS50294">
    <property type="entry name" value="WD_REPEATS_REGION"/>
    <property type="match status" value="1"/>
</dbReference>
<dbReference type="PANTHER" id="PTHR47822:SF3">
    <property type="entry name" value="ANAPHASE-PROMOTING COMPLEX SUBUNIT 4-LIKE WD40 DOMAIN-CONTAINING PROTEIN"/>
    <property type="match status" value="1"/>
</dbReference>
<dbReference type="SUPFAM" id="SSF50978">
    <property type="entry name" value="WD40 repeat-like"/>
    <property type="match status" value="1"/>
</dbReference>
<sequence length="420" mass="46600">MSSSQTSKIGIGRNVAVKKSGRLDKSFFVNAFERLRERRQTLRLEPEPATFNRRWVSSILQYFRDDSGGVTSVRFSSSGDRIAVGFNSGSLQVCKPILMDSRIGGEVLLEGWEGNHSISCVRFHPQRPELLYASSTDGTIRRKDVNGNVKYEDVLITEKDNEIYSFDFDTAGTKMITGGRDAAIRVYDNTTKKLLTEYSRMMISETSLSSSGMSAGTENTQNHTKRIYCVRWLPEDSNIFVSGGWDCIVKVWDVRKPEGCVRNIEGPYIFGEAIDVCQGKVLTASCTASNTLALWDLGSGSLITDIVPTNKRVYLYGEFPYTAQFYRGDPSGDMVLYGGTGLGGLQVISILEESIIYIFEDEKPVVSVDSTDTKIAFGGKSNTVLYGNLYAQEESMQIRLKIPSQDISESSLSTSNIVIE</sequence>
<name>A0A1B6MP67_9HEMI</name>
<evidence type="ECO:0000256" key="1">
    <source>
        <dbReference type="PROSITE-ProRule" id="PRU00221"/>
    </source>
</evidence>
<dbReference type="PROSITE" id="PS50082">
    <property type="entry name" value="WD_REPEATS_2"/>
    <property type="match status" value="2"/>
</dbReference>
<proteinExistence type="predicted"/>
<feature type="repeat" description="WD" evidence="1">
    <location>
        <begin position="220"/>
        <end position="255"/>
    </location>
</feature>
<dbReference type="EMBL" id="GEBQ01002230">
    <property type="protein sequence ID" value="JAT37747.1"/>
    <property type="molecule type" value="Transcribed_RNA"/>
</dbReference>
<dbReference type="InterPro" id="IPR001680">
    <property type="entry name" value="WD40_rpt"/>
</dbReference>
<feature type="repeat" description="WD" evidence="1">
    <location>
        <begin position="156"/>
        <end position="197"/>
    </location>
</feature>
<reference evidence="2" key="1">
    <citation type="submission" date="2015-11" db="EMBL/GenBank/DDBJ databases">
        <title>De novo transcriptome assembly of four potential Pierce s Disease insect vectors from Arizona vineyards.</title>
        <authorList>
            <person name="Tassone E.E."/>
        </authorList>
    </citation>
    <scope>NUCLEOTIDE SEQUENCE</scope>
</reference>
<dbReference type="PANTHER" id="PTHR47822">
    <property type="entry name" value="CARBOHYDRATE BINDING DOMAIN CONTAINING PROTEIN"/>
    <property type="match status" value="1"/>
</dbReference>
<dbReference type="SMART" id="SM00320">
    <property type="entry name" value="WD40"/>
    <property type="match status" value="5"/>
</dbReference>
<dbReference type="InterPro" id="IPR015943">
    <property type="entry name" value="WD40/YVTN_repeat-like_dom_sf"/>
</dbReference>
<dbReference type="AlphaFoldDB" id="A0A1B6MP67"/>
<keyword evidence="1" id="KW-0853">WD repeat</keyword>
<dbReference type="Gene3D" id="2.130.10.10">
    <property type="entry name" value="YVTN repeat-like/Quinoprotein amine dehydrogenase"/>
    <property type="match status" value="2"/>
</dbReference>